<evidence type="ECO:0000313" key="10">
    <source>
        <dbReference type="EMBL" id="AZK92069.1"/>
    </source>
</evidence>
<dbReference type="Proteomes" id="UP000601587">
    <property type="component" value="Unassembled WGS sequence"/>
</dbReference>
<dbReference type="InterPro" id="IPR015856">
    <property type="entry name" value="ABC_transpr_CbiO/EcfA_su"/>
</dbReference>
<reference evidence="12" key="2">
    <citation type="submission" date="2019-09" db="EMBL/GenBank/DDBJ databases">
        <title>Comparative genomic analysis of Lactobacillus helveticus.</title>
        <authorList>
            <person name="Zhang H."/>
            <person name="Chen Y."/>
            <person name="Zhong Z."/>
        </authorList>
    </citation>
    <scope>NUCLEOTIDE SEQUENCE</scope>
    <source>
        <strain evidence="12">IMAU50013</strain>
    </source>
</reference>
<feature type="domain" description="ABC transporter" evidence="9">
    <location>
        <begin position="9"/>
        <end position="246"/>
    </location>
</feature>
<dbReference type="GO" id="GO:0043190">
    <property type="term" value="C:ATP-binding cassette (ABC) transporter complex"/>
    <property type="evidence" value="ECO:0007669"/>
    <property type="project" value="TreeGrafter"/>
</dbReference>
<dbReference type="GO" id="GO:0005524">
    <property type="term" value="F:ATP binding"/>
    <property type="evidence" value="ECO:0007669"/>
    <property type="project" value="UniProtKB-KW"/>
</dbReference>
<evidence type="ECO:0000256" key="4">
    <source>
        <dbReference type="ARBA" id="ARBA00022475"/>
    </source>
</evidence>
<keyword evidence="10" id="KW-0378">Hydrolase</keyword>
<sequence length="285" mass="31461">MSMSNNNAIEFKHVKFTYPDSKKTVLKDVNFVVKKGSWMSLIGHNGSGKSTISKLINGLLLPDENSDSKITVLGTNVTAENIWDIREKVGIVFQNPDNQFVGATVGDDVAFGLENRGVPRQEMIKIVRNVLSEVGMLEYIDSEPANLSGGQKQRIAIAGILAVEPQIIILDESTSMLDPSGRKQILKIISELMKKKQLTVVSITHDIDEANMADSVIVLNDGEIIDQDSPVKIFNKTTMLKQIGLDIPFTNKLILALDKSGVSVPQNVRTKDELKQYLCQLNLKI</sequence>
<dbReference type="GO" id="GO:0016887">
    <property type="term" value="F:ATP hydrolysis activity"/>
    <property type="evidence" value="ECO:0007669"/>
    <property type="project" value="InterPro"/>
</dbReference>
<dbReference type="SMART" id="SM00382">
    <property type="entry name" value="AAA"/>
    <property type="match status" value="1"/>
</dbReference>
<dbReference type="InterPro" id="IPR050095">
    <property type="entry name" value="ECF_ABC_transporter_ATP-bd"/>
</dbReference>
<dbReference type="SUPFAM" id="SSF52540">
    <property type="entry name" value="P-loop containing nucleoside triphosphate hydrolases"/>
    <property type="match status" value="1"/>
</dbReference>
<evidence type="ECO:0000256" key="6">
    <source>
        <dbReference type="ARBA" id="ARBA00022840"/>
    </source>
</evidence>
<evidence type="ECO:0000313" key="11">
    <source>
        <dbReference type="EMBL" id="GFO99326.1"/>
    </source>
</evidence>
<dbReference type="EMBL" id="BLYO01000230">
    <property type="protein sequence ID" value="GFO99326.1"/>
    <property type="molecule type" value="Genomic_DNA"/>
</dbReference>
<proteinExistence type="inferred from homology"/>
<dbReference type="PANTHER" id="PTHR43553">
    <property type="entry name" value="HEAVY METAL TRANSPORTER"/>
    <property type="match status" value="1"/>
</dbReference>
<dbReference type="PROSITE" id="PS00211">
    <property type="entry name" value="ABC_TRANSPORTER_1"/>
    <property type="match status" value="1"/>
</dbReference>
<keyword evidence="8" id="KW-0472">Membrane</keyword>
<evidence type="ECO:0000313" key="12">
    <source>
        <dbReference type="EMBL" id="NRN91537.1"/>
    </source>
</evidence>
<dbReference type="EMBL" id="WCGB01000018">
    <property type="protein sequence ID" value="NRN91537.1"/>
    <property type="molecule type" value="Genomic_DNA"/>
</dbReference>
<gene>
    <name evidence="10" type="primary">ecfA1</name>
    <name evidence="12" type="ORF">IMAU50013_01074</name>
    <name evidence="10" type="ORF">LH5_01843</name>
    <name evidence="11" type="ORF">LHEH8_10820</name>
</gene>
<evidence type="ECO:0000256" key="5">
    <source>
        <dbReference type="ARBA" id="ARBA00022741"/>
    </source>
</evidence>
<evidence type="ECO:0000313" key="13">
    <source>
        <dbReference type="Proteomes" id="UP000267945"/>
    </source>
</evidence>
<evidence type="ECO:0000259" key="9">
    <source>
        <dbReference type="PROSITE" id="PS50893"/>
    </source>
</evidence>
<dbReference type="CDD" id="cd03225">
    <property type="entry name" value="ABC_cobalt_CbiO_domain1"/>
    <property type="match status" value="1"/>
</dbReference>
<accession>A0A3Q8SV36</accession>
<dbReference type="AlphaFoldDB" id="A0A3Q8SV36"/>
<dbReference type="PROSITE" id="PS50893">
    <property type="entry name" value="ABC_TRANSPORTER_2"/>
    <property type="match status" value="1"/>
</dbReference>
<dbReference type="InterPro" id="IPR027417">
    <property type="entry name" value="P-loop_NTPase"/>
</dbReference>
<comment type="subcellular location">
    <subcellularLocation>
        <location evidence="1">Cell membrane</location>
        <topology evidence="1">Peripheral membrane protein</topology>
    </subcellularLocation>
</comment>
<keyword evidence="6 10" id="KW-0067">ATP-binding</keyword>
<protein>
    <submittedName>
        <fullName evidence="10">Energy-coupling factor transporter ATP-binding protein EcfA1</fullName>
        <ecNumber evidence="10">3.6.3.-</ecNumber>
    </submittedName>
</protein>
<dbReference type="EC" id="3.6.3.-" evidence="10"/>
<dbReference type="InterPro" id="IPR017871">
    <property type="entry name" value="ABC_transporter-like_CS"/>
</dbReference>
<dbReference type="InterPro" id="IPR003593">
    <property type="entry name" value="AAA+_ATPase"/>
</dbReference>
<evidence type="ECO:0000256" key="2">
    <source>
        <dbReference type="ARBA" id="ARBA00005417"/>
    </source>
</evidence>
<dbReference type="Gene3D" id="3.40.50.300">
    <property type="entry name" value="P-loop containing nucleotide triphosphate hydrolases"/>
    <property type="match status" value="1"/>
</dbReference>
<evidence type="ECO:0000256" key="3">
    <source>
        <dbReference type="ARBA" id="ARBA00022448"/>
    </source>
</evidence>
<dbReference type="Proteomes" id="UP000618094">
    <property type="component" value="Unassembled WGS sequence"/>
</dbReference>
<dbReference type="Pfam" id="PF00005">
    <property type="entry name" value="ABC_tran"/>
    <property type="match status" value="1"/>
</dbReference>
<dbReference type="EMBL" id="CP019581">
    <property type="protein sequence ID" value="AZK92069.1"/>
    <property type="molecule type" value="Genomic_DNA"/>
</dbReference>
<dbReference type="InterPro" id="IPR030947">
    <property type="entry name" value="EcfA_1"/>
</dbReference>
<evidence type="ECO:0000256" key="1">
    <source>
        <dbReference type="ARBA" id="ARBA00004202"/>
    </source>
</evidence>
<dbReference type="NCBIfam" id="NF010167">
    <property type="entry name" value="PRK13648.1"/>
    <property type="match status" value="1"/>
</dbReference>
<evidence type="ECO:0000256" key="8">
    <source>
        <dbReference type="ARBA" id="ARBA00023136"/>
    </source>
</evidence>
<reference evidence="10 13" key="1">
    <citation type="submission" date="2017-02" db="EMBL/GenBank/DDBJ databases">
        <title>Complete genome sequence of Lactobacillus helveticus.</title>
        <authorList>
            <person name="Kim J.F."/>
            <person name="Chung Y."/>
            <person name="Kwak M."/>
        </authorList>
    </citation>
    <scope>NUCLEOTIDE SEQUENCE [LARGE SCALE GENOMIC DNA]</scope>
    <source>
        <strain evidence="10 13">LH5</strain>
    </source>
</reference>
<dbReference type="PANTHER" id="PTHR43553:SF24">
    <property type="entry name" value="ENERGY-COUPLING FACTOR TRANSPORTER ATP-BINDING PROTEIN ECFA1"/>
    <property type="match status" value="1"/>
</dbReference>
<dbReference type="NCBIfam" id="TIGR04520">
    <property type="entry name" value="ECF_ATPase_1"/>
    <property type="match status" value="1"/>
</dbReference>
<dbReference type="FunFam" id="3.40.50.300:FF:000224">
    <property type="entry name" value="Energy-coupling factor transporter ATP-binding protein EcfA"/>
    <property type="match status" value="1"/>
</dbReference>
<dbReference type="GO" id="GO:0042626">
    <property type="term" value="F:ATPase-coupled transmembrane transporter activity"/>
    <property type="evidence" value="ECO:0007669"/>
    <property type="project" value="TreeGrafter"/>
</dbReference>
<keyword evidence="3" id="KW-0813">Transport</keyword>
<keyword evidence="4" id="KW-1003">Cell membrane</keyword>
<keyword evidence="7" id="KW-1278">Translocase</keyword>
<comment type="similarity">
    <text evidence="2">Belongs to the ABC transporter superfamily.</text>
</comment>
<dbReference type="Proteomes" id="UP000267945">
    <property type="component" value="Chromosome"/>
</dbReference>
<organism evidence="10 13">
    <name type="scientific">Lactobacillus helveticus</name>
    <name type="common">Lactobacillus suntoryeus</name>
    <dbReference type="NCBI Taxonomy" id="1587"/>
    <lineage>
        <taxon>Bacteria</taxon>
        <taxon>Bacillati</taxon>
        <taxon>Bacillota</taxon>
        <taxon>Bacilli</taxon>
        <taxon>Lactobacillales</taxon>
        <taxon>Lactobacillaceae</taxon>
        <taxon>Lactobacillus</taxon>
    </lineage>
</organism>
<dbReference type="InterPro" id="IPR003439">
    <property type="entry name" value="ABC_transporter-like_ATP-bd"/>
</dbReference>
<keyword evidence="5" id="KW-0547">Nucleotide-binding</keyword>
<name>A0A3Q8SV36_LACHE</name>
<evidence type="ECO:0000256" key="7">
    <source>
        <dbReference type="ARBA" id="ARBA00022967"/>
    </source>
</evidence>
<reference evidence="11" key="3">
    <citation type="submission" date="2020-07" db="EMBL/GenBank/DDBJ databases">
        <title>Draft genome sequence of Lactobacillus helveticus strain H-8.</title>
        <authorList>
            <person name="Endo A."/>
            <person name="Maeno S."/>
            <person name="Kido Y."/>
        </authorList>
    </citation>
    <scope>NUCLEOTIDE SEQUENCE</scope>
    <source>
        <strain evidence="11">H-8</strain>
    </source>
</reference>